<reference evidence="5 6" key="1">
    <citation type="submission" date="2018-08" db="EMBL/GenBank/DDBJ databases">
        <title>A genome reference for cultivated species of the human gut microbiota.</title>
        <authorList>
            <person name="Zou Y."/>
            <person name="Xue W."/>
            <person name="Luo G."/>
        </authorList>
    </citation>
    <scope>NUCLEOTIDE SEQUENCE [LARGE SCALE GENOMIC DNA]</scope>
    <source>
        <strain evidence="5 6">OM03-4</strain>
    </source>
</reference>
<protein>
    <submittedName>
        <fullName evidence="5">Tetratricopeptide repeat protein</fullName>
    </submittedName>
</protein>
<keyword evidence="1" id="KW-0802">TPR repeat</keyword>
<sequence length="584" mass="68301">MQKRQYTMKQINLLSALLLLCLYACNNKPYPHTMQVADKLVYSNPDSACLLLEQLRDSITTEPKATQIYYQLLNIKARDKAYITHTSDSLILEVLHYYEDKKDKTHLPEAYYYAGRVYADLGDAPQALDYYQKAAELLEGNTDYRLQKVIYSQMGELFLYQGVYEEAMKTYKKAYRYSALTKDERSIIVNLCNIGTTWMAFDKQDSILHYYTLALAQAEKNKDKESITMMHYRFIDLYIQLKQYDSAKAILQTVILSTPPQETAQYATVAASYHEMGKFDSAQHYYNVMLKSDNIYALQAAHWGLAKISERDSNCSSILYHLQHYNELTDSIKNITDSESIRKMQSLYNYQLHEKESNRLKNQSTRQQFWILSSLLTLSILVLVFLIYFYTNKQKKARLENSLKELKRQKEEQYQRSTQYIEDNKHKIALLEKDLQTTNRSNNAMQKLLLAQKEQILHMNCKIEADQKEQSLAEIAFRQSDIYCKFKDAANDNKPIDAQDWEMLRIKVDRCYKDFTARLQAIYPVSDIEMKICLLLKIEINVTGIAQLTRRTKSAIVSARKKLYEKTHGEVGKPEQWNKIIQSL</sequence>
<accession>A0A3E5F1D9</accession>
<keyword evidence="3" id="KW-1133">Transmembrane helix</keyword>
<keyword evidence="3" id="KW-0812">Transmembrane</keyword>
<evidence type="ECO:0000256" key="2">
    <source>
        <dbReference type="SAM" id="Coils"/>
    </source>
</evidence>
<keyword evidence="4" id="KW-0732">Signal</keyword>
<dbReference type="PROSITE" id="PS50005">
    <property type="entry name" value="TPR"/>
    <property type="match status" value="2"/>
</dbReference>
<feature type="repeat" description="TPR" evidence="1">
    <location>
        <begin position="108"/>
        <end position="141"/>
    </location>
</feature>
<feature type="chain" id="PRO_5017554002" evidence="4">
    <location>
        <begin position="25"/>
        <end position="584"/>
    </location>
</feature>
<dbReference type="Proteomes" id="UP000260759">
    <property type="component" value="Unassembled WGS sequence"/>
</dbReference>
<dbReference type="EMBL" id="QSVA01000005">
    <property type="protein sequence ID" value="RGN95101.1"/>
    <property type="molecule type" value="Genomic_DNA"/>
</dbReference>
<evidence type="ECO:0000256" key="4">
    <source>
        <dbReference type="SAM" id="SignalP"/>
    </source>
</evidence>
<dbReference type="SUPFAM" id="SSF48452">
    <property type="entry name" value="TPR-like"/>
    <property type="match status" value="1"/>
</dbReference>
<feature type="coiled-coil region" evidence="2">
    <location>
        <begin position="392"/>
        <end position="423"/>
    </location>
</feature>
<dbReference type="InterPro" id="IPR011990">
    <property type="entry name" value="TPR-like_helical_dom_sf"/>
</dbReference>
<feature type="repeat" description="TPR" evidence="1">
    <location>
        <begin position="148"/>
        <end position="181"/>
    </location>
</feature>
<feature type="signal peptide" evidence="4">
    <location>
        <begin position="1"/>
        <end position="24"/>
    </location>
</feature>
<dbReference type="PANTHER" id="PTHR10098">
    <property type="entry name" value="RAPSYN-RELATED"/>
    <property type="match status" value="1"/>
</dbReference>
<evidence type="ECO:0000313" key="6">
    <source>
        <dbReference type="Proteomes" id="UP000260759"/>
    </source>
</evidence>
<comment type="caution">
    <text evidence="5">The sequence shown here is derived from an EMBL/GenBank/DDBJ whole genome shotgun (WGS) entry which is preliminary data.</text>
</comment>
<proteinExistence type="predicted"/>
<dbReference type="SMART" id="SM00028">
    <property type="entry name" value="TPR"/>
    <property type="match status" value="4"/>
</dbReference>
<dbReference type="Pfam" id="PF13424">
    <property type="entry name" value="TPR_12"/>
    <property type="match status" value="1"/>
</dbReference>
<evidence type="ECO:0000256" key="1">
    <source>
        <dbReference type="PROSITE-ProRule" id="PRU00339"/>
    </source>
</evidence>
<keyword evidence="3" id="KW-0472">Membrane</keyword>
<name>A0A3E5F1D9_BACUN</name>
<evidence type="ECO:0000313" key="5">
    <source>
        <dbReference type="EMBL" id="RGN95101.1"/>
    </source>
</evidence>
<dbReference type="InterPro" id="IPR019734">
    <property type="entry name" value="TPR_rpt"/>
</dbReference>
<dbReference type="AlphaFoldDB" id="A0A3E5F1D9"/>
<evidence type="ECO:0000256" key="3">
    <source>
        <dbReference type="SAM" id="Phobius"/>
    </source>
</evidence>
<feature type="transmembrane region" description="Helical" evidence="3">
    <location>
        <begin position="369"/>
        <end position="390"/>
    </location>
</feature>
<keyword evidence="2" id="KW-0175">Coiled coil</keyword>
<gene>
    <name evidence="5" type="ORF">DXB37_08025</name>
</gene>
<dbReference type="PROSITE" id="PS50293">
    <property type="entry name" value="TPR_REGION"/>
    <property type="match status" value="1"/>
</dbReference>
<dbReference type="Gene3D" id="1.25.40.10">
    <property type="entry name" value="Tetratricopeptide repeat domain"/>
    <property type="match status" value="2"/>
</dbReference>
<organism evidence="5 6">
    <name type="scientific">Bacteroides uniformis</name>
    <dbReference type="NCBI Taxonomy" id="820"/>
    <lineage>
        <taxon>Bacteria</taxon>
        <taxon>Pseudomonadati</taxon>
        <taxon>Bacteroidota</taxon>
        <taxon>Bacteroidia</taxon>
        <taxon>Bacteroidales</taxon>
        <taxon>Bacteroidaceae</taxon>
        <taxon>Bacteroides</taxon>
    </lineage>
</organism>